<name>A0A0R3WMR6_HYDTA</name>
<feature type="transmembrane region" description="Helical" evidence="2">
    <location>
        <begin position="69"/>
        <end position="86"/>
    </location>
</feature>
<keyword evidence="2" id="KW-1133">Transmembrane helix</keyword>
<keyword evidence="2" id="KW-0812">Transmembrane</keyword>
<dbReference type="WBParaSite" id="TTAC_0000205401-mRNA-1">
    <property type="protein sequence ID" value="TTAC_0000205401-mRNA-1"/>
    <property type="gene ID" value="TTAC_0000205401"/>
</dbReference>
<evidence type="ECO:0000256" key="1">
    <source>
        <dbReference type="SAM" id="MobiDB-lite"/>
    </source>
</evidence>
<evidence type="ECO:0000256" key="2">
    <source>
        <dbReference type="SAM" id="Phobius"/>
    </source>
</evidence>
<organism evidence="5">
    <name type="scientific">Hydatigena taeniaeformis</name>
    <name type="common">Feline tapeworm</name>
    <name type="synonym">Taenia taeniaeformis</name>
    <dbReference type="NCBI Taxonomy" id="6205"/>
    <lineage>
        <taxon>Eukaryota</taxon>
        <taxon>Metazoa</taxon>
        <taxon>Spiralia</taxon>
        <taxon>Lophotrochozoa</taxon>
        <taxon>Platyhelminthes</taxon>
        <taxon>Cestoda</taxon>
        <taxon>Eucestoda</taxon>
        <taxon>Cyclophyllidea</taxon>
        <taxon>Taeniidae</taxon>
        <taxon>Hydatigera</taxon>
    </lineage>
</organism>
<evidence type="ECO:0000313" key="3">
    <source>
        <dbReference type="EMBL" id="VDM18781.1"/>
    </source>
</evidence>
<feature type="compositionally biased region" description="Basic and acidic residues" evidence="1">
    <location>
        <begin position="14"/>
        <end position="29"/>
    </location>
</feature>
<keyword evidence="4" id="KW-1185">Reference proteome</keyword>
<dbReference type="EMBL" id="UYWX01000706">
    <property type="protein sequence ID" value="VDM18781.1"/>
    <property type="molecule type" value="Genomic_DNA"/>
</dbReference>
<accession>A0A0R3WMR6</accession>
<proteinExistence type="predicted"/>
<evidence type="ECO:0000313" key="4">
    <source>
        <dbReference type="Proteomes" id="UP000274429"/>
    </source>
</evidence>
<reference evidence="5" key="1">
    <citation type="submission" date="2017-02" db="UniProtKB">
        <authorList>
            <consortium name="WormBaseParasite"/>
        </authorList>
    </citation>
    <scope>IDENTIFICATION</scope>
</reference>
<sequence length="87" mass="9922">MLPRHCYYTNGFETDKWSGRSHSQTKDLESAPSSLRTSDQMHLLNDANHMEIPFITDKGSSNTTRGNDIFRILLFTLAIALSFQAWS</sequence>
<keyword evidence="2" id="KW-0472">Membrane</keyword>
<gene>
    <name evidence="3" type="ORF">TTAC_LOCUS2041</name>
</gene>
<reference evidence="3 4" key="2">
    <citation type="submission" date="2018-11" db="EMBL/GenBank/DDBJ databases">
        <authorList>
            <consortium name="Pathogen Informatics"/>
        </authorList>
    </citation>
    <scope>NUCLEOTIDE SEQUENCE [LARGE SCALE GENOMIC DNA]</scope>
</reference>
<dbReference type="Proteomes" id="UP000274429">
    <property type="component" value="Unassembled WGS sequence"/>
</dbReference>
<dbReference type="AlphaFoldDB" id="A0A0R3WMR6"/>
<protein>
    <submittedName>
        <fullName evidence="5">Ovule protein</fullName>
    </submittedName>
</protein>
<feature type="region of interest" description="Disordered" evidence="1">
    <location>
        <begin position="14"/>
        <end position="36"/>
    </location>
</feature>
<evidence type="ECO:0000313" key="5">
    <source>
        <dbReference type="WBParaSite" id="TTAC_0000205401-mRNA-1"/>
    </source>
</evidence>